<dbReference type="PANTHER" id="PTHR21177:SF4">
    <property type="entry name" value="IP06524P"/>
    <property type="match status" value="1"/>
</dbReference>
<dbReference type="InterPro" id="IPR031993">
    <property type="entry name" value="DUF4789"/>
</dbReference>
<evidence type="ECO:0000259" key="2">
    <source>
        <dbReference type="Pfam" id="PF16033"/>
    </source>
</evidence>
<organism evidence="3 4">
    <name type="scientific">Orchesella cincta</name>
    <name type="common">Springtail</name>
    <name type="synonym">Podura cincta</name>
    <dbReference type="NCBI Taxonomy" id="48709"/>
    <lineage>
        <taxon>Eukaryota</taxon>
        <taxon>Metazoa</taxon>
        <taxon>Ecdysozoa</taxon>
        <taxon>Arthropoda</taxon>
        <taxon>Hexapoda</taxon>
        <taxon>Collembola</taxon>
        <taxon>Entomobryomorpha</taxon>
        <taxon>Entomobryoidea</taxon>
        <taxon>Orchesellidae</taxon>
        <taxon>Orchesellinae</taxon>
        <taxon>Orchesella</taxon>
    </lineage>
</organism>
<protein>
    <recommendedName>
        <fullName evidence="2">DUF4789 domain-containing protein</fullName>
    </recommendedName>
</protein>
<dbReference type="Pfam" id="PF16033">
    <property type="entry name" value="DUF4789"/>
    <property type="match status" value="1"/>
</dbReference>
<dbReference type="Proteomes" id="UP000094527">
    <property type="component" value="Unassembled WGS sequence"/>
</dbReference>
<feature type="domain" description="DUF4789" evidence="2">
    <location>
        <begin position="78"/>
        <end position="180"/>
    </location>
</feature>
<accession>A0A1D2MZ28</accession>
<evidence type="ECO:0000313" key="3">
    <source>
        <dbReference type="EMBL" id="ODM98262.1"/>
    </source>
</evidence>
<keyword evidence="1" id="KW-0732">Signal</keyword>
<gene>
    <name evidence="3" type="ORF">Ocin01_08405</name>
</gene>
<evidence type="ECO:0000256" key="1">
    <source>
        <dbReference type="SAM" id="SignalP"/>
    </source>
</evidence>
<comment type="caution">
    <text evidence="3">The sequence shown here is derived from an EMBL/GenBank/DDBJ whole genome shotgun (WGS) entry which is preliminary data.</text>
</comment>
<sequence length="242" mass="28400">MRLSSVSVSLSLLFLFSLFATLCFSAFSPIRRNPIRQRPRPKVGLCPQNYVNTTRPAFKHYRLHKPTGKCFKIDTKGPCGKNMQFYRIGNSDIGSCDCMHKKRCGRPLLYWKEHDTCYFIHTQGPCNEGYWLVYGYQNKPICQKNPCHKFEKENPSNHEARKFWIHYRGKCMKTRTQGYCKQPDQVLFFVDGEARPRCVYANEARMCNSLNRMSRPCWAGQKFDMHEDCRKKVGLWGSEDDH</sequence>
<dbReference type="AlphaFoldDB" id="A0A1D2MZ28"/>
<dbReference type="OrthoDB" id="6328618at2759"/>
<reference evidence="3 4" key="1">
    <citation type="journal article" date="2016" name="Genome Biol. Evol.">
        <title>Gene Family Evolution Reflects Adaptation to Soil Environmental Stressors in the Genome of the Collembolan Orchesella cincta.</title>
        <authorList>
            <person name="Faddeeva-Vakhrusheva A."/>
            <person name="Derks M.F."/>
            <person name="Anvar S.Y."/>
            <person name="Agamennone V."/>
            <person name="Suring W."/>
            <person name="Smit S."/>
            <person name="van Straalen N.M."/>
            <person name="Roelofs D."/>
        </authorList>
    </citation>
    <scope>NUCLEOTIDE SEQUENCE [LARGE SCALE GENOMIC DNA]</scope>
    <source>
        <tissue evidence="3">Mixed pool</tissue>
    </source>
</reference>
<feature type="chain" id="PRO_5008904751" description="DUF4789 domain-containing protein" evidence="1">
    <location>
        <begin position="26"/>
        <end position="242"/>
    </location>
</feature>
<proteinExistence type="predicted"/>
<evidence type="ECO:0000313" key="4">
    <source>
        <dbReference type="Proteomes" id="UP000094527"/>
    </source>
</evidence>
<feature type="signal peptide" evidence="1">
    <location>
        <begin position="1"/>
        <end position="25"/>
    </location>
</feature>
<keyword evidence="4" id="KW-1185">Reference proteome</keyword>
<dbReference type="PANTHER" id="PTHR21177">
    <property type="entry name" value="IP06524P-RELATED"/>
    <property type="match status" value="1"/>
</dbReference>
<dbReference type="EMBL" id="LJIJ01000368">
    <property type="protein sequence ID" value="ODM98262.1"/>
    <property type="molecule type" value="Genomic_DNA"/>
</dbReference>
<name>A0A1D2MZ28_ORCCI</name>